<comment type="similarity">
    <text evidence="3">Belongs to the Rieske iron-sulfur protein family.</text>
</comment>
<dbReference type="Proteomes" id="UP000479756">
    <property type="component" value="Unassembled WGS sequence"/>
</dbReference>
<evidence type="ECO:0000256" key="6">
    <source>
        <dbReference type="ARBA" id="ARBA00022475"/>
    </source>
</evidence>
<evidence type="ECO:0000256" key="7">
    <source>
        <dbReference type="ARBA" id="ARBA00022660"/>
    </source>
</evidence>
<protein>
    <recommendedName>
        <fullName evidence="4">Cytochrome bc1 complex Rieske iron-sulfur subunit</fullName>
    </recommendedName>
    <alternativeName>
        <fullName evidence="18">Cytochrome bc1 reductase complex subunit QcrA</fullName>
    </alternativeName>
    <alternativeName>
        <fullName evidence="19">Rieske iron-sulfur protein</fullName>
    </alternativeName>
</protein>
<evidence type="ECO:0000256" key="3">
    <source>
        <dbReference type="ARBA" id="ARBA00010651"/>
    </source>
</evidence>
<dbReference type="AlphaFoldDB" id="A0A7C9PL73"/>
<keyword evidence="15" id="KW-0411">Iron-sulfur</keyword>
<proteinExistence type="inferred from homology"/>
<dbReference type="Pfam" id="PF19297">
    <property type="entry name" value="QcrA_N"/>
    <property type="match status" value="1"/>
</dbReference>
<dbReference type="PROSITE" id="PS51296">
    <property type="entry name" value="RIESKE"/>
    <property type="match status" value="1"/>
</dbReference>
<keyword evidence="11" id="KW-0249">Electron transport</keyword>
<dbReference type="CDD" id="cd03467">
    <property type="entry name" value="Rieske"/>
    <property type="match status" value="1"/>
</dbReference>
<evidence type="ECO:0000256" key="17">
    <source>
        <dbReference type="ARBA" id="ARBA00023157"/>
    </source>
</evidence>
<keyword evidence="5" id="KW-0813">Transport</keyword>
<evidence type="ECO:0000256" key="5">
    <source>
        <dbReference type="ARBA" id="ARBA00022448"/>
    </source>
</evidence>
<dbReference type="InterPro" id="IPR036922">
    <property type="entry name" value="Rieske_2Fe-2S_sf"/>
</dbReference>
<dbReference type="GO" id="GO:0005886">
    <property type="term" value="C:plasma membrane"/>
    <property type="evidence" value="ECO:0007669"/>
    <property type="project" value="UniProtKB-SubCell"/>
</dbReference>
<keyword evidence="14" id="KW-0408">Iron</keyword>
<keyword evidence="8 22" id="KW-0812">Transmembrane</keyword>
<dbReference type="InterPro" id="IPR005805">
    <property type="entry name" value="Rieske_Fe-S_prot_C"/>
</dbReference>
<dbReference type="InterPro" id="IPR045603">
    <property type="entry name" value="QcrA_N"/>
</dbReference>
<reference evidence="24 25" key="1">
    <citation type="journal article" date="2014" name="Int. J. Syst. Evol. Microbiol.">
        <title>Description of Galbitalea soli gen. nov., sp. nov., and Frondihabitans sucicola sp. nov.</title>
        <authorList>
            <person name="Kim S.J."/>
            <person name="Lim J.M."/>
            <person name="Ahn J.H."/>
            <person name="Weon H.Y."/>
            <person name="Hamada M."/>
            <person name="Suzuki K."/>
            <person name="Ahn T.Y."/>
            <person name="Kwon S.W."/>
        </authorList>
    </citation>
    <scope>NUCLEOTIDE SEQUENCE [LARGE SCALE GENOMIC DNA]</scope>
    <source>
        <strain evidence="24 25">NBRC 108727</strain>
    </source>
</reference>
<keyword evidence="6" id="KW-1003">Cell membrane</keyword>
<evidence type="ECO:0000256" key="4">
    <source>
        <dbReference type="ARBA" id="ARBA00015816"/>
    </source>
</evidence>
<sequence>MAQHGEGVIAPEDDAVHGGTTTGTAVEVAHENAGSPGTAVVPTDGVQNPGFPPHYPRRTDVDPKKDARAERQVSILFYLSIVGSIFAVAAYIAFPILPGDPGSIRTNNLLLGLGITLGLLGIGIGAVHWAKQLMRGDESVELRHPTRGKEETRERAVEIFKLGNEESGIGRRSVIRNSLIGALVLTPIPAVALFRGLAPASDPIKPLQHTMWAKGTRLTRDPTGAPIKASDVTLGSAFHVIPEGLNDKTDLLEEKAKAAVLLMRLRPEDLHVSAGRENWNYDGIVAYSKICTHVGCPVALYEQQTHHLLCPCHQSQFDITHEAKVIFGPARRPLPQLPITVDSEGYLVARSDFHEPVGPDFWEREL</sequence>
<accession>A0A7C9PL73</accession>
<keyword evidence="25" id="KW-1185">Reference proteome</keyword>
<evidence type="ECO:0000256" key="9">
    <source>
        <dbReference type="ARBA" id="ARBA00022714"/>
    </source>
</evidence>
<evidence type="ECO:0000256" key="19">
    <source>
        <dbReference type="ARBA" id="ARBA00032409"/>
    </source>
</evidence>
<feature type="transmembrane region" description="Helical" evidence="22">
    <location>
        <begin position="75"/>
        <end position="97"/>
    </location>
</feature>
<evidence type="ECO:0000256" key="1">
    <source>
        <dbReference type="ARBA" id="ARBA00002494"/>
    </source>
</evidence>
<evidence type="ECO:0000256" key="14">
    <source>
        <dbReference type="ARBA" id="ARBA00023004"/>
    </source>
</evidence>
<evidence type="ECO:0000256" key="15">
    <source>
        <dbReference type="ARBA" id="ARBA00023014"/>
    </source>
</evidence>
<feature type="compositionally biased region" description="Low complexity" evidence="21">
    <location>
        <begin position="17"/>
        <end position="27"/>
    </location>
</feature>
<dbReference type="EMBL" id="JAAGWZ010000001">
    <property type="protein sequence ID" value="NEM90034.1"/>
    <property type="molecule type" value="Genomic_DNA"/>
</dbReference>
<evidence type="ECO:0000256" key="21">
    <source>
        <dbReference type="SAM" id="MobiDB-lite"/>
    </source>
</evidence>
<feature type="domain" description="Rieske" evidence="23">
    <location>
        <begin position="279"/>
        <end position="348"/>
    </location>
</feature>
<evidence type="ECO:0000259" key="23">
    <source>
        <dbReference type="PROSITE" id="PS51296"/>
    </source>
</evidence>
<feature type="region of interest" description="Disordered" evidence="21">
    <location>
        <begin position="1"/>
        <end position="66"/>
    </location>
</feature>
<evidence type="ECO:0000256" key="11">
    <source>
        <dbReference type="ARBA" id="ARBA00022982"/>
    </source>
</evidence>
<evidence type="ECO:0000256" key="8">
    <source>
        <dbReference type="ARBA" id="ARBA00022692"/>
    </source>
</evidence>
<organism evidence="24 25">
    <name type="scientific">Galbitalea soli</name>
    <dbReference type="NCBI Taxonomy" id="1268042"/>
    <lineage>
        <taxon>Bacteria</taxon>
        <taxon>Bacillati</taxon>
        <taxon>Actinomycetota</taxon>
        <taxon>Actinomycetes</taxon>
        <taxon>Micrococcales</taxon>
        <taxon>Microbacteriaceae</taxon>
        <taxon>Galbitalea</taxon>
    </lineage>
</organism>
<dbReference type="Gene3D" id="2.102.10.10">
    <property type="entry name" value="Rieske [2Fe-2S] iron-sulphur domain"/>
    <property type="match status" value="1"/>
</dbReference>
<keyword evidence="7" id="KW-0679">Respiratory chain</keyword>
<evidence type="ECO:0000256" key="2">
    <source>
        <dbReference type="ARBA" id="ARBA00004651"/>
    </source>
</evidence>
<dbReference type="InterPro" id="IPR017941">
    <property type="entry name" value="Rieske_2Fe-2S"/>
</dbReference>
<keyword evidence="16 22" id="KW-0472">Membrane</keyword>
<dbReference type="SUPFAM" id="SSF50022">
    <property type="entry name" value="ISP domain"/>
    <property type="match status" value="1"/>
</dbReference>
<keyword evidence="13" id="KW-0560">Oxidoreductase</keyword>
<dbReference type="PRINTS" id="PR00162">
    <property type="entry name" value="RIESKE"/>
</dbReference>
<evidence type="ECO:0000313" key="24">
    <source>
        <dbReference type="EMBL" id="NEM90034.1"/>
    </source>
</evidence>
<comment type="function">
    <text evidence="1">Iron-sulfur subunit of the cytochrome bc1 complex, an essential component of the respiratory electron transport chain required for ATP synthesis. The bc1 complex catalyzes the oxidation of menaquinol and the reduction of cytochrome c in the respiratory chain. The bc1 complex operates through a Q-cycle mechanism that couples electron transfer to generation of the proton gradient that drives ATP synthesis.</text>
</comment>
<evidence type="ECO:0000256" key="13">
    <source>
        <dbReference type="ARBA" id="ARBA00023002"/>
    </source>
</evidence>
<keyword evidence="9" id="KW-0001">2Fe-2S</keyword>
<feature type="transmembrane region" description="Helical" evidence="22">
    <location>
        <begin position="179"/>
        <end position="198"/>
    </location>
</feature>
<evidence type="ECO:0000256" key="16">
    <source>
        <dbReference type="ARBA" id="ARBA00023136"/>
    </source>
</evidence>
<keyword evidence="12 22" id="KW-1133">Transmembrane helix</keyword>
<evidence type="ECO:0000256" key="12">
    <source>
        <dbReference type="ARBA" id="ARBA00022989"/>
    </source>
</evidence>
<dbReference type="GO" id="GO:0046872">
    <property type="term" value="F:metal ion binding"/>
    <property type="evidence" value="ECO:0007669"/>
    <property type="project" value="UniProtKB-KW"/>
</dbReference>
<comment type="caution">
    <text evidence="24">The sequence shown here is derived from an EMBL/GenBank/DDBJ whole genome shotgun (WGS) entry which is preliminary data.</text>
</comment>
<comment type="subcellular location">
    <subcellularLocation>
        <location evidence="2">Cell membrane</location>
        <topology evidence="2">Multi-pass membrane protein</topology>
    </subcellularLocation>
</comment>
<dbReference type="GO" id="GO:0004497">
    <property type="term" value="F:monooxygenase activity"/>
    <property type="evidence" value="ECO:0007669"/>
    <property type="project" value="UniProtKB-ARBA"/>
</dbReference>
<dbReference type="InterPro" id="IPR014349">
    <property type="entry name" value="Rieske_Fe-S_prot"/>
</dbReference>
<evidence type="ECO:0000256" key="10">
    <source>
        <dbReference type="ARBA" id="ARBA00022723"/>
    </source>
</evidence>
<evidence type="ECO:0000256" key="18">
    <source>
        <dbReference type="ARBA" id="ARBA00029586"/>
    </source>
</evidence>
<keyword evidence="10" id="KW-0479">Metal-binding</keyword>
<dbReference type="Pfam" id="PF00355">
    <property type="entry name" value="Rieske"/>
    <property type="match status" value="1"/>
</dbReference>
<name>A0A7C9PL73_9MICO</name>
<dbReference type="PANTHER" id="PTHR10134">
    <property type="entry name" value="CYTOCHROME B-C1 COMPLEX SUBUNIT RIESKE, MITOCHONDRIAL"/>
    <property type="match status" value="1"/>
</dbReference>
<dbReference type="GO" id="GO:0051537">
    <property type="term" value="F:2 iron, 2 sulfur cluster binding"/>
    <property type="evidence" value="ECO:0007669"/>
    <property type="project" value="UniProtKB-KW"/>
</dbReference>
<dbReference type="RefSeq" id="WP_163471715.1">
    <property type="nucleotide sequence ID" value="NZ_JAAGWZ010000001.1"/>
</dbReference>
<gene>
    <name evidence="24" type="ORF">G3T37_01530</name>
</gene>
<dbReference type="GO" id="GO:0016705">
    <property type="term" value="F:oxidoreductase activity, acting on paired donors, with incorporation or reduction of molecular oxygen"/>
    <property type="evidence" value="ECO:0007669"/>
    <property type="project" value="UniProtKB-ARBA"/>
</dbReference>
<evidence type="ECO:0000256" key="22">
    <source>
        <dbReference type="SAM" id="Phobius"/>
    </source>
</evidence>
<evidence type="ECO:0000256" key="20">
    <source>
        <dbReference type="ARBA" id="ARBA00034078"/>
    </source>
</evidence>
<feature type="compositionally biased region" description="Basic and acidic residues" evidence="21">
    <location>
        <begin position="57"/>
        <end position="66"/>
    </location>
</feature>
<evidence type="ECO:0000313" key="25">
    <source>
        <dbReference type="Proteomes" id="UP000479756"/>
    </source>
</evidence>
<feature type="transmembrane region" description="Helical" evidence="22">
    <location>
        <begin position="109"/>
        <end position="130"/>
    </location>
</feature>
<comment type="cofactor">
    <cofactor evidence="20">
        <name>[2Fe-2S] cluster</name>
        <dbReference type="ChEBI" id="CHEBI:190135"/>
    </cofactor>
</comment>
<keyword evidence="17" id="KW-1015">Disulfide bond</keyword>